<comment type="similarity">
    <text evidence="1">Belongs to the peptidase S8 family.</text>
</comment>
<evidence type="ECO:0000256" key="2">
    <source>
        <dbReference type="ARBA" id="ARBA00022670"/>
    </source>
</evidence>
<dbReference type="GO" id="GO:0008240">
    <property type="term" value="F:tripeptidyl-peptidase activity"/>
    <property type="evidence" value="ECO:0007669"/>
    <property type="project" value="TreeGrafter"/>
</dbReference>
<accession>A0A5K0U9X2</accession>
<dbReference type="GO" id="GO:0004252">
    <property type="term" value="F:serine-type endopeptidase activity"/>
    <property type="evidence" value="ECO:0007669"/>
    <property type="project" value="InterPro"/>
</dbReference>
<dbReference type="SUPFAM" id="SSF52743">
    <property type="entry name" value="Subtilisin-like"/>
    <property type="match status" value="1"/>
</dbReference>
<evidence type="ECO:0000313" key="8">
    <source>
        <dbReference type="Proteomes" id="UP000594342"/>
    </source>
</evidence>
<feature type="domain" description="Peptidase S8/S53" evidence="6">
    <location>
        <begin position="37"/>
        <end position="478"/>
    </location>
</feature>
<dbReference type="InterPro" id="IPR036852">
    <property type="entry name" value="Peptidase_S8/S53_dom_sf"/>
</dbReference>
<evidence type="ECO:0000256" key="1">
    <source>
        <dbReference type="ARBA" id="ARBA00011073"/>
    </source>
</evidence>
<gene>
    <name evidence="7" type="ORF">YASMINEVIRUS_1008</name>
</gene>
<keyword evidence="2" id="KW-0645">Protease</keyword>
<protein>
    <submittedName>
        <fullName evidence="7">Peptidase</fullName>
    </submittedName>
</protein>
<dbReference type="EMBL" id="UPSH01000001">
    <property type="protein sequence ID" value="VBB18545.1"/>
    <property type="molecule type" value="Genomic_DNA"/>
</dbReference>
<evidence type="ECO:0000259" key="6">
    <source>
        <dbReference type="Pfam" id="PF00082"/>
    </source>
</evidence>
<dbReference type="PANTHER" id="PTHR43806">
    <property type="entry name" value="PEPTIDASE S8"/>
    <property type="match status" value="1"/>
</dbReference>
<keyword evidence="3" id="KW-0378">Hydrolase</keyword>
<comment type="caution">
    <text evidence="7">The sequence shown here is derived from an EMBL/GenBank/DDBJ whole genome shotgun (WGS) entry which is preliminary data.</text>
</comment>
<keyword evidence="4" id="KW-0720">Serine protease</keyword>
<dbReference type="PRINTS" id="PR00723">
    <property type="entry name" value="SUBTILISIN"/>
</dbReference>
<name>A0A5K0U9X2_9VIRU</name>
<dbReference type="PROSITE" id="PS51892">
    <property type="entry name" value="SUBTILASE"/>
    <property type="match status" value="1"/>
</dbReference>
<feature type="compositionally biased region" description="Low complexity" evidence="5">
    <location>
        <begin position="551"/>
        <end position="563"/>
    </location>
</feature>
<dbReference type="Proteomes" id="UP000594342">
    <property type="component" value="Unassembled WGS sequence"/>
</dbReference>
<dbReference type="InterPro" id="IPR015500">
    <property type="entry name" value="Peptidase_S8_subtilisin-rel"/>
</dbReference>
<organism evidence="7 8">
    <name type="scientific">Yasminevirus sp. GU-2018</name>
    <dbReference type="NCBI Taxonomy" id="2420051"/>
    <lineage>
        <taxon>Viruses</taxon>
        <taxon>Varidnaviria</taxon>
        <taxon>Bamfordvirae</taxon>
        <taxon>Nucleocytoviricota</taxon>
        <taxon>Megaviricetes</taxon>
        <taxon>Imitervirales</taxon>
        <taxon>Mimiviridae</taxon>
        <taxon>Klosneuvirinae</taxon>
        <taxon>Yasminevirus</taxon>
        <taxon>Yasminevirus saudimassiliense</taxon>
    </lineage>
</organism>
<dbReference type="InterPro" id="IPR050131">
    <property type="entry name" value="Peptidase_S8_subtilisin-like"/>
</dbReference>
<dbReference type="GO" id="GO:0006508">
    <property type="term" value="P:proteolysis"/>
    <property type="evidence" value="ECO:0007669"/>
    <property type="project" value="UniProtKB-KW"/>
</dbReference>
<dbReference type="PROSITE" id="PS00138">
    <property type="entry name" value="SUBTILASE_SER"/>
    <property type="match status" value="1"/>
</dbReference>
<dbReference type="Pfam" id="PF00082">
    <property type="entry name" value="Peptidase_S8"/>
    <property type="match status" value="1"/>
</dbReference>
<sequence length="1233" mass="139606">MSSKNSSLTDFKRPAFVPSNYCDEYLALREKDAQKHSVLVAIMDTGVDPGAFGLASCPDGSKKVVDVIDCTGADDVVVKAVRPEDVTIYLPSLNRVVGLKAQHDQNEVNPRTDAENVSISPSSSEETVLTIDGYVNLFTEDGCKLYKGCRSFKSFVSKRKYDLFEDKYKKVIDSLVFNVLVYAKEDVVVCLIDYDGIERNFIVLNEYHRYQEYGSIPLRSYDSRDDDNLCMNFGFHLYESTELNEKICSLVFDTGSHATHVAGIIGGSFPDQTMNGVNPHCKILSLKIGDTRVDGMETSIALIRALHEIVRYDCHIVNYSYGEPVASDKGRFIEMLNEFTYKHNITFVTSAGNSGPCITTVGAPGVVTDRTINVGAYTNREYLKQLYFLSGNSFEEGAFEWSSRGPSMNDGMGVDVLATGCALTSHPRWNSSNLKMCNGTSMAAPNATGFLSLILSTFDQPASYPHTFWLKRYAENTCSSLKPFEGFCQGHGLLGQRYVDPSYFTSVRTPNYYYEIVVNEDSNKKGVLNFDIDPTVGHHTNVGADTDNYHTDNGSDTSDNSDNSSDDDDTIDTEGAVFYNIELKLLPLPGKYGSGFKPNEAFHTIQVEGSDVGAVNSMIIVHPGCKVLRVAIPSHTMISDYIKFTEVSETGTQRYAQSVPFNRFVCAPISRNDILDYRSLTVSPGYVHTMYLMPSCNALKIKMDGKINHRLCVDVIQVYSGIGYNKRHSEKVFTKKNTENLKEIAFLANVVPNAPTQVCIYTSWNAPRSETVSLSVIGQHKEVSLNKHLYEMNEQPTLTVNRHLEDTDKDSFKTNLSLTNVVTKYYPSKAELTEPDARYVDKDGKRLKLLRIFYKINSHPKCSYYVNTNDRVYDSKLYMSSCIHGFYHEKRVFFANYVPKTYDKSLDTVVIEMMDSDESVLRECASSLVLTASRPPSKQIETSLTLKRGLNLIEIPTKEVLKLENVYNGDYLQFCVLNEMFLVMYKKPVQIKQNKRMKMTVEESEKEENKEDLYIKELKQHLTNFDHVKRFFNRATRTETFKNIPVPTYASQTLSSNALAVDVIENSLSFVDPDCVNVGNVVNIHKKMMDATMEERNQHEFVGTLCFEKDNGNEEEEKRFSKRIRLTYDHFGEQKLLKTPPYIVIDLANSIREKPEDLDDLDNKLKIISLMEDEMNYWNNCKVEDFNKLRRTVVNCARVSPSGDDKQDTQKLDRLVGVKRRCDLMDESDERVF</sequence>
<evidence type="ECO:0000256" key="3">
    <source>
        <dbReference type="ARBA" id="ARBA00022801"/>
    </source>
</evidence>
<keyword evidence="8" id="KW-1185">Reference proteome</keyword>
<dbReference type="PANTHER" id="PTHR43806:SF14">
    <property type="entry name" value="TRIPEPTIDYL-PEPTIDASE 2"/>
    <property type="match status" value="1"/>
</dbReference>
<evidence type="ECO:0000256" key="5">
    <source>
        <dbReference type="SAM" id="MobiDB-lite"/>
    </source>
</evidence>
<evidence type="ECO:0000313" key="7">
    <source>
        <dbReference type="EMBL" id="VBB18545.1"/>
    </source>
</evidence>
<dbReference type="Gene3D" id="3.40.50.200">
    <property type="entry name" value="Peptidase S8/S53 domain"/>
    <property type="match status" value="1"/>
</dbReference>
<dbReference type="InterPro" id="IPR023828">
    <property type="entry name" value="Peptidase_S8_Ser-AS"/>
</dbReference>
<reference evidence="7 8" key="1">
    <citation type="submission" date="2018-10" db="EMBL/GenBank/DDBJ databases">
        <authorList>
            <consortium name="IHU Genomes"/>
        </authorList>
    </citation>
    <scope>NUCLEOTIDE SEQUENCE [LARGE SCALE GENOMIC DNA]</scope>
    <source>
        <strain evidence="7 8">A1</strain>
    </source>
</reference>
<evidence type="ECO:0000256" key="4">
    <source>
        <dbReference type="ARBA" id="ARBA00022825"/>
    </source>
</evidence>
<proteinExistence type="inferred from homology"/>
<dbReference type="InterPro" id="IPR000209">
    <property type="entry name" value="Peptidase_S8/S53_dom"/>
</dbReference>
<feature type="region of interest" description="Disordered" evidence="5">
    <location>
        <begin position="541"/>
        <end position="569"/>
    </location>
</feature>